<sequence length="46" mass="4797">MSKATRRGKMWGVTIMELDDGDAVASVTVVPAESSAEAADTAVDEQ</sequence>
<reference evidence="1 2" key="1">
    <citation type="submission" date="2022-06" db="EMBL/GenBank/DDBJ databases">
        <title>Halomicroarcula sp. a new haloarchaeum isolate from saline soil.</title>
        <authorList>
            <person name="Strakova D."/>
            <person name="Galisteo C."/>
            <person name="Sanchez-Porro C."/>
            <person name="Ventosa A."/>
        </authorList>
    </citation>
    <scope>NUCLEOTIDE SEQUENCE [LARGE SCALE GENOMIC DNA]</scope>
    <source>
        <strain evidence="1 2">S3CR25-11</strain>
    </source>
</reference>
<protein>
    <submittedName>
        <fullName evidence="1">Uncharacterized protein</fullName>
    </submittedName>
</protein>
<evidence type="ECO:0000313" key="1">
    <source>
        <dbReference type="EMBL" id="MDS0281713.1"/>
    </source>
</evidence>
<comment type="caution">
    <text evidence="1">The sequence shown here is derived from an EMBL/GenBank/DDBJ whole genome shotgun (WGS) entry which is preliminary data.</text>
</comment>
<proteinExistence type="predicted"/>
<evidence type="ECO:0000313" key="2">
    <source>
        <dbReference type="Proteomes" id="UP001268864"/>
    </source>
</evidence>
<name>A0ABU2FLR8_9EURY</name>
<organism evidence="1 2">
    <name type="scientific">Haloarcula onubensis</name>
    <dbReference type="NCBI Taxonomy" id="2950539"/>
    <lineage>
        <taxon>Archaea</taxon>
        <taxon>Methanobacteriati</taxon>
        <taxon>Methanobacteriota</taxon>
        <taxon>Stenosarchaea group</taxon>
        <taxon>Halobacteria</taxon>
        <taxon>Halobacteriales</taxon>
        <taxon>Haloarculaceae</taxon>
        <taxon>Haloarcula</taxon>
    </lineage>
</organism>
<dbReference type="EMBL" id="JAMQOS010000001">
    <property type="protein sequence ID" value="MDS0281713.1"/>
    <property type="molecule type" value="Genomic_DNA"/>
</dbReference>
<keyword evidence="2" id="KW-1185">Reference proteome</keyword>
<dbReference type="RefSeq" id="WP_310899544.1">
    <property type="nucleotide sequence ID" value="NZ_JAMQOS010000001.1"/>
</dbReference>
<gene>
    <name evidence="1" type="ORF">NDI86_06225</name>
</gene>
<accession>A0ABU2FLR8</accession>
<dbReference type="Proteomes" id="UP001268864">
    <property type="component" value="Unassembled WGS sequence"/>
</dbReference>